<evidence type="ECO:0000313" key="1">
    <source>
        <dbReference type="EMBL" id="GGF07468.1"/>
    </source>
</evidence>
<organism evidence="1 2">
    <name type="scientific">Hymenobacter cavernae</name>
    <dbReference type="NCBI Taxonomy" id="2044852"/>
    <lineage>
        <taxon>Bacteria</taxon>
        <taxon>Pseudomonadati</taxon>
        <taxon>Bacteroidota</taxon>
        <taxon>Cytophagia</taxon>
        <taxon>Cytophagales</taxon>
        <taxon>Hymenobacteraceae</taxon>
        <taxon>Hymenobacter</taxon>
    </lineage>
</organism>
<sequence>MRRPKPNYTDLGFSSPMGPQLRELVEGQLITDLKHYGIDKVALKFDWSESCMEGHDAVYLDSYFENYSGIAAFDEADCIVADGWMDFVLAGDFLLVYWDFLTTWDGEKQLINKNKPGIPDHIWQQMPDNIKGNYKNERMKQPPFSSSYS</sequence>
<reference evidence="2" key="1">
    <citation type="journal article" date="2019" name="Int. J. Syst. Evol. Microbiol.">
        <title>The Global Catalogue of Microorganisms (GCM) 10K type strain sequencing project: providing services to taxonomists for standard genome sequencing and annotation.</title>
        <authorList>
            <consortium name="The Broad Institute Genomics Platform"/>
            <consortium name="The Broad Institute Genome Sequencing Center for Infectious Disease"/>
            <person name="Wu L."/>
            <person name="Ma J."/>
        </authorList>
    </citation>
    <scope>NUCLEOTIDE SEQUENCE [LARGE SCALE GENOMIC DNA]</scope>
    <source>
        <strain evidence="2">CGMCC 1.15197</strain>
    </source>
</reference>
<protein>
    <submittedName>
        <fullName evidence="1">Uncharacterized protein</fullName>
    </submittedName>
</protein>
<dbReference type="EMBL" id="BMHT01000003">
    <property type="protein sequence ID" value="GGF07468.1"/>
    <property type="molecule type" value="Genomic_DNA"/>
</dbReference>
<gene>
    <name evidence="1" type="ORF">GCM10011383_18170</name>
</gene>
<comment type="caution">
    <text evidence="1">The sequence shown here is derived from an EMBL/GenBank/DDBJ whole genome shotgun (WGS) entry which is preliminary data.</text>
</comment>
<keyword evidence="2" id="KW-1185">Reference proteome</keyword>
<accession>A0ABQ1U019</accession>
<evidence type="ECO:0000313" key="2">
    <source>
        <dbReference type="Proteomes" id="UP000632273"/>
    </source>
</evidence>
<dbReference type="Proteomes" id="UP000632273">
    <property type="component" value="Unassembled WGS sequence"/>
</dbReference>
<proteinExistence type="predicted"/>
<name>A0ABQ1U019_9BACT</name>